<dbReference type="Pfam" id="PF12146">
    <property type="entry name" value="Hydrolase_4"/>
    <property type="match status" value="1"/>
</dbReference>
<dbReference type="InterPro" id="IPR051411">
    <property type="entry name" value="Polyketide_trans_af380"/>
</dbReference>
<evidence type="ECO:0000256" key="1">
    <source>
        <dbReference type="ARBA" id="ARBA00029464"/>
    </source>
</evidence>
<dbReference type="Proteomes" id="UP000184330">
    <property type="component" value="Unassembled WGS sequence"/>
</dbReference>
<comment type="similarity">
    <text evidence="1">Belongs to the polyketide transferase af380 family.</text>
</comment>
<dbReference type="PANTHER" id="PTHR47751">
    <property type="entry name" value="SUPERFAMILY HYDROLASE, PUTATIVE (AFU_ORTHOLOGUE AFUA_2G16580)-RELATED"/>
    <property type="match status" value="1"/>
</dbReference>
<dbReference type="SUPFAM" id="SSF53474">
    <property type="entry name" value="alpha/beta-Hydrolases"/>
    <property type="match status" value="1"/>
</dbReference>
<name>A0A1L7XA78_9HELO</name>
<evidence type="ECO:0000313" key="3">
    <source>
        <dbReference type="EMBL" id="CZR61877.1"/>
    </source>
</evidence>
<dbReference type="InterPro" id="IPR022742">
    <property type="entry name" value="Hydrolase_4"/>
</dbReference>
<accession>A0A1L7XA78</accession>
<dbReference type="Gene3D" id="3.40.50.1820">
    <property type="entry name" value="alpha/beta hydrolase"/>
    <property type="match status" value="1"/>
</dbReference>
<dbReference type="OrthoDB" id="2498029at2759"/>
<organism evidence="3 4">
    <name type="scientific">Phialocephala subalpina</name>
    <dbReference type="NCBI Taxonomy" id="576137"/>
    <lineage>
        <taxon>Eukaryota</taxon>
        <taxon>Fungi</taxon>
        <taxon>Dikarya</taxon>
        <taxon>Ascomycota</taxon>
        <taxon>Pezizomycotina</taxon>
        <taxon>Leotiomycetes</taxon>
        <taxon>Helotiales</taxon>
        <taxon>Mollisiaceae</taxon>
        <taxon>Phialocephala</taxon>
        <taxon>Phialocephala fortinii species complex</taxon>
    </lineage>
</organism>
<sequence length="298" mass="33173">MTTNRRDVEFKSLDGVTLRAWFYPATSKGPCIIMSHGFSGIKLQNLDNFAQRFQAEGWNTLVYDNRNFGDSDGLPRNEIDPVHQVRDYFDAFDFAASQPEVDATRIAYWGTSLSGGNVICAAAVDKRIKTVIAQTPFVSGEIHTKPLVKMLPGIFANRAGIRGGNPSVMIPVSPTSPEEAESGRSMAILNSPAAYHFMEDMKKIGGNWKNEVTLQSMFNLMAHEPKSFIHRIAPTPFLMVVADDDETVGTDNQLAMYQLALEPKQIHVVRGYSHFGVYDGPGLEENIKVQIEFLRKNL</sequence>
<dbReference type="STRING" id="576137.A0A1L7XA78"/>
<dbReference type="InterPro" id="IPR029058">
    <property type="entry name" value="AB_hydrolase_fold"/>
</dbReference>
<dbReference type="PANTHER" id="PTHR47751:SF2">
    <property type="entry name" value="DLTD N-TERMINAL DOMAIN PROTEIN (AFU_ORTHOLOGUE AFUA_8G00380)-RELATED"/>
    <property type="match status" value="1"/>
</dbReference>
<dbReference type="AlphaFoldDB" id="A0A1L7XA78"/>
<reference evidence="3 4" key="1">
    <citation type="submission" date="2016-03" db="EMBL/GenBank/DDBJ databases">
        <authorList>
            <person name="Ploux O."/>
        </authorList>
    </citation>
    <scope>NUCLEOTIDE SEQUENCE [LARGE SCALE GENOMIC DNA]</scope>
    <source>
        <strain evidence="3 4">UAMH 11012</strain>
    </source>
</reference>
<protein>
    <submittedName>
        <fullName evidence="3">Related to DltD N-terminal domain protein</fullName>
    </submittedName>
</protein>
<evidence type="ECO:0000259" key="2">
    <source>
        <dbReference type="Pfam" id="PF12146"/>
    </source>
</evidence>
<proteinExistence type="inferred from homology"/>
<gene>
    <name evidence="3" type="ORF">PAC_11774</name>
</gene>
<evidence type="ECO:0000313" key="4">
    <source>
        <dbReference type="Proteomes" id="UP000184330"/>
    </source>
</evidence>
<feature type="domain" description="Serine aminopeptidase S33" evidence="2">
    <location>
        <begin position="32"/>
        <end position="274"/>
    </location>
</feature>
<dbReference type="EMBL" id="FJOG01000019">
    <property type="protein sequence ID" value="CZR61877.1"/>
    <property type="molecule type" value="Genomic_DNA"/>
</dbReference>
<dbReference type="Gene3D" id="1.10.10.800">
    <property type="match status" value="1"/>
</dbReference>
<keyword evidence="4" id="KW-1185">Reference proteome</keyword>